<sequence>MRKSVMGGLAEKRIFGRSLLAFTLAATLAFPAASLSFVAQAFADDPSNGDAAEAPAAPVVDPVKSGEIHGIDFMTPTAEDGMWDLFRVENGAGKTIYII</sequence>
<evidence type="ECO:0000313" key="2">
    <source>
        <dbReference type="EMBL" id="MVN57946.1"/>
    </source>
</evidence>
<feature type="signal peptide" evidence="1">
    <location>
        <begin position="1"/>
        <end position="43"/>
    </location>
</feature>
<organism evidence="2 3">
    <name type="scientific">Adlercreutzia rubneri</name>
    <dbReference type="NCBI Taxonomy" id="2916441"/>
    <lineage>
        <taxon>Bacteria</taxon>
        <taxon>Bacillati</taxon>
        <taxon>Actinomycetota</taxon>
        <taxon>Coriobacteriia</taxon>
        <taxon>Eggerthellales</taxon>
        <taxon>Eggerthellaceae</taxon>
        <taxon>Adlercreutzia</taxon>
    </lineage>
</organism>
<accession>A0A7K1T2S2</accession>
<keyword evidence="1" id="KW-0732">Signal</keyword>
<reference evidence="2 3" key="1">
    <citation type="submission" date="2019-11" db="EMBL/GenBank/DDBJ databases">
        <title>Whole genome shotgun sequencing (WGS) data from Adlercreutzia equolifaciens ResAG-91, Eggerthella lenta MRI-F36, MRI-F37, MRI-F40, ResAG-49, ResAG-88, ResAG-121, ResAG-145, and Gordonibacter sp. ResAG-5, ResAG-26, ResAG-43, ResAG-50, ResAG-59.</title>
        <authorList>
            <person name="Stoll D.A."/>
            <person name="Danylec N."/>
            <person name="Franz C.M.A.P."/>
            <person name="Huch M."/>
        </authorList>
    </citation>
    <scope>NUCLEOTIDE SEQUENCE [LARGE SCALE GENOMIC DNA]</scope>
    <source>
        <strain evidence="2 3">ResAG-91</strain>
    </source>
</reference>
<protein>
    <submittedName>
        <fullName evidence="2">Uncharacterized protein</fullName>
    </submittedName>
</protein>
<dbReference type="EMBL" id="WPOO01000002">
    <property type="protein sequence ID" value="MVN57946.1"/>
    <property type="molecule type" value="Genomic_DNA"/>
</dbReference>
<proteinExistence type="predicted"/>
<gene>
    <name evidence="2" type="ORF">GO707_01690</name>
</gene>
<feature type="chain" id="PRO_5029467478" evidence="1">
    <location>
        <begin position="44"/>
        <end position="99"/>
    </location>
</feature>
<name>A0A7K1T2S2_9ACTN</name>
<evidence type="ECO:0000256" key="1">
    <source>
        <dbReference type="SAM" id="SignalP"/>
    </source>
</evidence>
<dbReference type="AlphaFoldDB" id="A0A7K1T2S2"/>
<comment type="caution">
    <text evidence="2">The sequence shown here is derived from an EMBL/GenBank/DDBJ whole genome shotgun (WGS) entry which is preliminary data.</text>
</comment>
<dbReference type="Proteomes" id="UP000488839">
    <property type="component" value="Unassembled WGS sequence"/>
</dbReference>
<dbReference type="RefSeq" id="WP_157011805.1">
    <property type="nucleotide sequence ID" value="NZ_WPOO01000002.1"/>
</dbReference>
<evidence type="ECO:0000313" key="3">
    <source>
        <dbReference type="Proteomes" id="UP000488839"/>
    </source>
</evidence>
<keyword evidence="3" id="KW-1185">Reference proteome</keyword>